<keyword evidence="1" id="KW-0472">Membrane</keyword>
<evidence type="ECO:0000256" key="1">
    <source>
        <dbReference type="SAM" id="Phobius"/>
    </source>
</evidence>
<organism evidence="2 3">
    <name type="scientific">Rhizophagus irregularis</name>
    <dbReference type="NCBI Taxonomy" id="588596"/>
    <lineage>
        <taxon>Eukaryota</taxon>
        <taxon>Fungi</taxon>
        <taxon>Fungi incertae sedis</taxon>
        <taxon>Mucoromycota</taxon>
        <taxon>Glomeromycotina</taxon>
        <taxon>Glomeromycetes</taxon>
        <taxon>Glomerales</taxon>
        <taxon>Glomeraceae</taxon>
        <taxon>Rhizophagus</taxon>
    </lineage>
</organism>
<sequence length="125" mass="14692">MVKLDADENCVEISTSWFFKYSLQMRAWRICRWTSRNEEDISSLLTQLCVAMFVYVFRAAAADESKQEFPSWFFGMMFGITGGCCTILVDWYIQYLNYTVIDIVKFGLCKDLDISVYVIVKSYRF</sequence>
<dbReference type="Proteomes" id="UP000232722">
    <property type="component" value="Unassembled WGS sequence"/>
</dbReference>
<keyword evidence="1" id="KW-1133">Transmembrane helix</keyword>
<evidence type="ECO:0000313" key="3">
    <source>
        <dbReference type="Proteomes" id="UP000232722"/>
    </source>
</evidence>
<feature type="transmembrane region" description="Helical" evidence="1">
    <location>
        <begin position="41"/>
        <end position="60"/>
    </location>
</feature>
<feature type="transmembrane region" description="Helical" evidence="1">
    <location>
        <begin position="72"/>
        <end position="93"/>
    </location>
</feature>
<keyword evidence="1" id="KW-0812">Transmembrane</keyword>
<dbReference type="EMBL" id="LLXJ01000187">
    <property type="protein sequence ID" value="PKC13499.1"/>
    <property type="molecule type" value="Genomic_DNA"/>
</dbReference>
<comment type="caution">
    <text evidence="2">The sequence shown here is derived from an EMBL/GenBank/DDBJ whole genome shotgun (WGS) entry which is preliminary data.</text>
</comment>
<protein>
    <submittedName>
        <fullName evidence="2">Uncharacterized protein</fullName>
    </submittedName>
</protein>
<reference evidence="2 3" key="2">
    <citation type="submission" date="2017-09" db="EMBL/GenBank/DDBJ databases">
        <title>Extensive intraspecific genome diversity in a model arbuscular mycorrhizal fungus.</title>
        <authorList>
            <person name="Chen E.C."/>
            <person name="Morin E."/>
            <person name="Beaudet D."/>
            <person name="Noel J."/>
            <person name="Ndikumana S."/>
            <person name="Charron P."/>
            <person name="St-Onge C."/>
            <person name="Giorgi J."/>
            <person name="Grigoriev I.V."/>
            <person name="Roux C."/>
            <person name="Martin F.M."/>
            <person name="Corradi N."/>
        </authorList>
    </citation>
    <scope>NUCLEOTIDE SEQUENCE [LARGE SCALE GENOMIC DNA]</scope>
    <source>
        <strain evidence="2 3">A5</strain>
    </source>
</reference>
<dbReference type="AlphaFoldDB" id="A0A2N0Q362"/>
<dbReference type="VEuPathDB" id="FungiDB:RhiirFUN_007897"/>
<name>A0A2N0Q362_9GLOM</name>
<proteinExistence type="predicted"/>
<accession>A0A2N0Q362</accession>
<gene>
    <name evidence="2" type="ORF">RhiirA5_372215</name>
</gene>
<evidence type="ECO:0000313" key="2">
    <source>
        <dbReference type="EMBL" id="PKC13499.1"/>
    </source>
</evidence>
<reference evidence="2 3" key="1">
    <citation type="submission" date="2016-04" db="EMBL/GenBank/DDBJ databases">
        <title>Genome analyses suggest a sexual origin of heterokaryosis in a supposedly ancient asexual fungus.</title>
        <authorList>
            <person name="Ropars J."/>
            <person name="Sedzielewska K."/>
            <person name="Noel J."/>
            <person name="Charron P."/>
            <person name="Farinelli L."/>
            <person name="Marton T."/>
            <person name="Kruger M."/>
            <person name="Pelin A."/>
            <person name="Brachmann A."/>
            <person name="Corradi N."/>
        </authorList>
    </citation>
    <scope>NUCLEOTIDE SEQUENCE [LARGE SCALE GENOMIC DNA]</scope>
    <source>
        <strain evidence="2 3">A5</strain>
    </source>
</reference>